<dbReference type="RefSeq" id="WP_045314935.1">
    <property type="nucleotide sequence ID" value="NZ_JYJG01000247.1"/>
</dbReference>
<evidence type="ECO:0000313" key="1">
    <source>
        <dbReference type="EMBL" id="KJK44436.1"/>
    </source>
</evidence>
<dbReference type="Proteomes" id="UP000033393">
    <property type="component" value="Unassembled WGS sequence"/>
</dbReference>
<protein>
    <submittedName>
        <fullName evidence="1">Uncharacterized protein</fullName>
    </submittedName>
</protein>
<gene>
    <name evidence="1" type="ORF">UK23_29490</name>
</gene>
<accession>A0A0F0GPF5</accession>
<sequence length="411" mass="42263">MNEVQVIVSDKYVSRGGFGVAKKEAKELSKEIKDLDSSSKGLGKSLGGLPSIWAGAGSKSGSAFSGSFGKILDGAGGLVAKLPGALNDPRVAGAAAAAGVVAGAAMAGATVTAFGAGLAGLGLKASAGSSSTKVIIDDFKRDMSSGMEQIAKPYEKTWADITNSARREFNNLKPELSAFFRDTAPAVSQFGDDLARSLGKFRPALQPIGSAFKAVLNDLGGRLPGIIEGLADSFGDLARSVEKNPKALGDAVFLMGKLGEVGLGTMEVLNDIYEGAKNNILPASVVRFMDAWGQLDKLEAARDRLDAVGAASEKSTPAMRTVAAAFEEIGDAGDDSAKKASGLLKLMDQLSGQTPDYTQALSSSADAISKIGKEFFDAETKAKGFGSTLLDQAGAFDVTNENGPRALRPGP</sequence>
<dbReference type="PATRIC" id="fig|68170.10.peg.7731"/>
<proteinExistence type="predicted"/>
<name>A0A0F0GPF5_LENAE</name>
<evidence type="ECO:0000313" key="2">
    <source>
        <dbReference type="Proteomes" id="UP000033393"/>
    </source>
</evidence>
<dbReference type="AlphaFoldDB" id="A0A0F0GPF5"/>
<keyword evidence="2" id="KW-1185">Reference proteome</keyword>
<reference evidence="1 2" key="1">
    <citation type="submission" date="2015-02" db="EMBL/GenBank/DDBJ databases">
        <authorList>
            <person name="Ju K.-S."/>
            <person name="Doroghazi J.R."/>
            <person name="Metcalf W."/>
        </authorList>
    </citation>
    <scope>NUCLEOTIDE SEQUENCE [LARGE SCALE GENOMIC DNA]</scope>
    <source>
        <strain evidence="1 2">NRRL B-16140</strain>
    </source>
</reference>
<dbReference type="EMBL" id="JYJG01000247">
    <property type="protein sequence ID" value="KJK44436.1"/>
    <property type="molecule type" value="Genomic_DNA"/>
</dbReference>
<comment type="caution">
    <text evidence="1">The sequence shown here is derived from an EMBL/GenBank/DDBJ whole genome shotgun (WGS) entry which is preliminary data.</text>
</comment>
<organism evidence="1 2">
    <name type="scientific">Lentzea aerocolonigenes</name>
    <name type="common">Lechevalieria aerocolonigenes</name>
    <name type="synonym">Saccharothrix aerocolonigenes</name>
    <dbReference type="NCBI Taxonomy" id="68170"/>
    <lineage>
        <taxon>Bacteria</taxon>
        <taxon>Bacillati</taxon>
        <taxon>Actinomycetota</taxon>
        <taxon>Actinomycetes</taxon>
        <taxon>Pseudonocardiales</taxon>
        <taxon>Pseudonocardiaceae</taxon>
        <taxon>Lentzea</taxon>
    </lineage>
</organism>